<evidence type="ECO:0000313" key="1">
    <source>
        <dbReference type="EMBL" id="CDZ78232.1"/>
    </source>
</evidence>
<dbReference type="Proteomes" id="UP000044071">
    <property type="component" value="Unassembled WGS sequence"/>
</dbReference>
<sequence length="99" mass="11352">MQFFEKDGIGTCAFTEHNRKLAKSGVELIKELVTYDVHNMPSVIIVKGSKETGFDYKVQWYDNTFTRELECANPEFSQQLRANVIALANRIESYQQPSS</sequence>
<accession>A0A078KYU0</accession>
<reference evidence="1 2" key="1">
    <citation type="submission" date="2014-06" db="EMBL/GenBank/DDBJ databases">
        <authorList>
            <person name="Urmite Genomes Urmite Genomes"/>
        </authorList>
    </citation>
    <scope>NUCLEOTIDE SEQUENCE [LARGE SCALE GENOMIC DNA]</scope>
</reference>
<dbReference type="AlphaFoldDB" id="A0A078KYU0"/>
<organism evidence="1 2">
    <name type="scientific">Legionella massiliensis</name>
    <dbReference type="NCBI Taxonomy" id="1034943"/>
    <lineage>
        <taxon>Bacteria</taxon>
        <taxon>Pseudomonadati</taxon>
        <taxon>Pseudomonadota</taxon>
        <taxon>Gammaproteobacteria</taxon>
        <taxon>Legionellales</taxon>
        <taxon>Legionellaceae</taxon>
        <taxon>Legionella</taxon>
    </lineage>
</organism>
<name>A0A078KYU0_9GAMM</name>
<protein>
    <submittedName>
        <fullName evidence="1">Uncharacterized protein</fullName>
    </submittedName>
</protein>
<dbReference type="eggNOG" id="ENOG5030R59">
    <property type="taxonomic scope" value="Bacteria"/>
</dbReference>
<proteinExistence type="predicted"/>
<dbReference type="OrthoDB" id="5635005at2"/>
<gene>
    <name evidence="1" type="ORF">BN59_02540</name>
</gene>
<evidence type="ECO:0000313" key="2">
    <source>
        <dbReference type="Proteomes" id="UP000044071"/>
    </source>
</evidence>
<dbReference type="RefSeq" id="WP_043874760.1">
    <property type="nucleotide sequence ID" value="NZ_CCVW01000003.1"/>
</dbReference>
<keyword evidence="2" id="KW-1185">Reference proteome</keyword>
<dbReference type="EMBL" id="CCSB01000003">
    <property type="protein sequence ID" value="CDZ78232.1"/>
    <property type="molecule type" value="Genomic_DNA"/>
</dbReference>